<comment type="similarity">
    <text evidence="3">Belongs to the gas vesicle GvpA family.</text>
</comment>
<dbReference type="PROSITE" id="PS00234">
    <property type="entry name" value="GAS_VESICLE_A_1"/>
    <property type="match status" value="1"/>
</dbReference>
<feature type="compositionally biased region" description="Acidic residues" evidence="4">
    <location>
        <begin position="111"/>
        <end position="123"/>
    </location>
</feature>
<dbReference type="InterPro" id="IPR018493">
    <property type="entry name" value="GvpA-like_CS"/>
</dbReference>
<evidence type="ECO:0000256" key="3">
    <source>
        <dbReference type="ARBA" id="ARBA00035646"/>
    </source>
</evidence>
<dbReference type="AlphaFoldDB" id="A0ABD5YNP5"/>
<name>A0ABD5YNP5_9EURY</name>
<dbReference type="EMBL" id="JBHTAX010000001">
    <property type="protein sequence ID" value="MFC7189422.1"/>
    <property type="molecule type" value="Genomic_DNA"/>
</dbReference>
<dbReference type="Proteomes" id="UP001596417">
    <property type="component" value="Unassembled WGS sequence"/>
</dbReference>
<keyword evidence="6" id="KW-1185">Reference proteome</keyword>
<organism evidence="5 6">
    <name type="scientific">Halocatena marina</name>
    <dbReference type="NCBI Taxonomy" id="2934937"/>
    <lineage>
        <taxon>Archaea</taxon>
        <taxon>Methanobacteriati</taxon>
        <taxon>Methanobacteriota</taxon>
        <taxon>Stenosarchaea group</taxon>
        <taxon>Halobacteria</taxon>
        <taxon>Halobacteriales</taxon>
        <taxon>Natronomonadaceae</taxon>
        <taxon>Halocatena</taxon>
    </lineage>
</organism>
<dbReference type="Pfam" id="PF00741">
    <property type="entry name" value="Gas_vesicle"/>
    <property type="match status" value="1"/>
</dbReference>
<comment type="subcellular location">
    <subcellularLocation>
        <location evidence="2">Gas vesicle</location>
    </subcellularLocation>
</comment>
<proteinExistence type="inferred from homology"/>
<dbReference type="GeneID" id="76198993"/>
<dbReference type="PANTHER" id="PTHR35344">
    <property type="entry name" value="GAS VESICLE STRUCTURAL PROTEIN 2-RELATED"/>
    <property type="match status" value="1"/>
</dbReference>
<accession>A0ABD5YNP5</accession>
<reference evidence="5 6" key="1">
    <citation type="journal article" date="2019" name="Int. J. Syst. Evol. Microbiol.">
        <title>The Global Catalogue of Microorganisms (GCM) 10K type strain sequencing project: providing services to taxonomists for standard genome sequencing and annotation.</title>
        <authorList>
            <consortium name="The Broad Institute Genomics Platform"/>
            <consortium name="The Broad Institute Genome Sequencing Center for Infectious Disease"/>
            <person name="Wu L."/>
            <person name="Ma J."/>
        </authorList>
    </citation>
    <scope>NUCLEOTIDE SEQUENCE [LARGE SCALE GENOMIC DNA]</scope>
    <source>
        <strain evidence="5 6">RDMS1</strain>
    </source>
</reference>
<dbReference type="PROSITE" id="PS00669">
    <property type="entry name" value="GAS_VESICLE_A_2"/>
    <property type="match status" value="1"/>
</dbReference>
<gene>
    <name evidence="5" type="primary">gvpJ</name>
    <name evidence="5" type="ORF">ACFQL7_05885</name>
</gene>
<evidence type="ECO:0000256" key="1">
    <source>
        <dbReference type="ARBA" id="ARBA00022987"/>
    </source>
</evidence>
<dbReference type="RefSeq" id="WP_390206475.1">
    <property type="nucleotide sequence ID" value="NZ_CP109979.1"/>
</dbReference>
<keyword evidence="1" id="KW-0304">Gas vesicle</keyword>
<evidence type="ECO:0000313" key="5">
    <source>
        <dbReference type="EMBL" id="MFC7189422.1"/>
    </source>
</evidence>
<sequence length="157" mass="16456">MMSSAGPTRQSDSLADVVELVLDKGVVINADIAVSIGDTKLLGIQLRAALASFDTAAKYGLEFPEGTDMQRVAAAAGVDEIPANETQANEIDEADTPTVQTAISQVNEGGIELDTEDSPDSESDTDKQSTSEQIQQSTKSSESDSESDPDEGDDDTD</sequence>
<evidence type="ECO:0000313" key="6">
    <source>
        <dbReference type="Proteomes" id="UP001596417"/>
    </source>
</evidence>
<feature type="compositionally biased region" description="Polar residues" evidence="4">
    <location>
        <begin position="130"/>
        <end position="139"/>
    </location>
</feature>
<protein>
    <submittedName>
        <fullName evidence="5">Gas vesicle protein GvpJ</fullName>
    </submittedName>
</protein>
<feature type="compositionally biased region" description="Polar residues" evidence="4">
    <location>
        <begin position="97"/>
        <end position="107"/>
    </location>
</feature>
<dbReference type="GO" id="GO:0031411">
    <property type="term" value="C:gas vesicle"/>
    <property type="evidence" value="ECO:0007669"/>
    <property type="project" value="UniProtKB-SubCell"/>
</dbReference>
<dbReference type="PANTHER" id="PTHR35344:SF4">
    <property type="entry name" value="GAS VESICLE PROTEIN A1"/>
    <property type="match status" value="1"/>
</dbReference>
<dbReference type="InterPro" id="IPR050530">
    <property type="entry name" value="GvpA"/>
</dbReference>
<evidence type="ECO:0000256" key="4">
    <source>
        <dbReference type="SAM" id="MobiDB-lite"/>
    </source>
</evidence>
<dbReference type="InterPro" id="IPR000638">
    <property type="entry name" value="Gas-vesicle_GvpA-like"/>
</dbReference>
<feature type="compositionally biased region" description="Acidic residues" evidence="4">
    <location>
        <begin position="143"/>
        <end position="157"/>
    </location>
</feature>
<dbReference type="NCBIfam" id="NF046090">
    <property type="entry name" value="halo_gas_GvpJ"/>
    <property type="match status" value="1"/>
</dbReference>
<feature type="region of interest" description="Disordered" evidence="4">
    <location>
        <begin position="83"/>
        <end position="157"/>
    </location>
</feature>
<comment type="caution">
    <text evidence="5">The sequence shown here is derived from an EMBL/GenBank/DDBJ whole genome shotgun (WGS) entry which is preliminary data.</text>
</comment>
<evidence type="ECO:0000256" key="2">
    <source>
        <dbReference type="ARBA" id="ARBA00035108"/>
    </source>
</evidence>